<reference evidence="2 3" key="1">
    <citation type="submission" date="2014-07" db="EMBL/GenBank/DDBJ databases">
        <title>Comparative analysis of Nitrosococcus oceani genome inventories of strains from Pacific and Atlantic gyres.</title>
        <authorList>
            <person name="Lim C.K."/>
            <person name="Wang L."/>
            <person name="Sayavedra-Soto L.A."/>
            <person name="Klotz M.G."/>
        </authorList>
    </citation>
    <scope>NUCLEOTIDE SEQUENCE [LARGE SCALE GENOMIC DNA]</scope>
    <source>
        <strain evidence="2 3">C-27</strain>
    </source>
</reference>
<dbReference type="InterPro" id="IPR015419">
    <property type="entry name" value="CTAG/Pcc1"/>
</dbReference>
<comment type="similarity">
    <text evidence="1">Belongs to the CTAG/PCC1 family.</text>
</comment>
<dbReference type="HOGENOM" id="CLU_2565550_0_0_6"/>
<accession>A0A0E2YWS3</accession>
<evidence type="ECO:0000313" key="3">
    <source>
        <dbReference type="Proteomes" id="UP000028839"/>
    </source>
</evidence>
<dbReference type="Gene3D" id="3.30.310.50">
    <property type="entry name" value="Alpha-D-phosphohexomutase, C-terminal domain"/>
    <property type="match status" value="1"/>
</dbReference>
<dbReference type="EMBL" id="JPGN01000314">
    <property type="protein sequence ID" value="KFI17903.1"/>
    <property type="molecule type" value="Genomic_DNA"/>
</dbReference>
<comment type="caution">
    <text evidence="2">The sequence shown here is derived from an EMBL/GenBank/DDBJ whole genome shotgun (WGS) entry which is preliminary data.</text>
</comment>
<dbReference type="Pfam" id="PF09341">
    <property type="entry name" value="Pcc1"/>
    <property type="match status" value="1"/>
</dbReference>
<dbReference type="NCBIfam" id="NF011470">
    <property type="entry name" value="PRK14887.1"/>
    <property type="match status" value="1"/>
</dbReference>
<organism evidence="2 3">
    <name type="scientific">Nitrosococcus oceani C-27</name>
    <dbReference type="NCBI Taxonomy" id="314279"/>
    <lineage>
        <taxon>Bacteria</taxon>
        <taxon>Pseudomonadati</taxon>
        <taxon>Pseudomonadota</taxon>
        <taxon>Gammaproteobacteria</taxon>
        <taxon>Chromatiales</taxon>
        <taxon>Chromatiaceae</taxon>
        <taxon>Nitrosococcus</taxon>
    </lineage>
</organism>
<sequence>MQISAGKRTKSIFDSIEADNRFYDENPTKTKLSLDDKKITILIDAQEVAHLRANLNSTLRLVQASNDSIESVKI</sequence>
<gene>
    <name evidence="2" type="ORF">IB75_17525</name>
</gene>
<proteinExistence type="inferred from homology"/>
<name>A0A0E2YWS3_9GAMM</name>
<dbReference type="AlphaFoldDB" id="A0A0E2YWS3"/>
<dbReference type="Proteomes" id="UP000028839">
    <property type="component" value="Unassembled WGS sequence"/>
</dbReference>
<evidence type="ECO:0000313" key="2">
    <source>
        <dbReference type="EMBL" id="KFI17903.1"/>
    </source>
</evidence>
<protein>
    <submittedName>
        <fullName evidence="2">Uncharacterized protein</fullName>
    </submittedName>
</protein>
<evidence type="ECO:0000256" key="1">
    <source>
        <dbReference type="ARBA" id="ARBA00007073"/>
    </source>
</evidence>